<dbReference type="Gene3D" id="1.10.8.60">
    <property type="match status" value="2"/>
</dbReference>
<dbReference type="PANTHER" id="PTHR23078:SF3">
    <property type="entry name" value="VESICLE-FUSING ATPASE"/>
    <property type="match status" value="1"/>
</dbReference>
<keyword evidence="8 11" id="KW-0653">Protein transport</keyword>
<evidence type="ECO:0000313" key="15">
    <source>
        <dbReference type="Proteomes" id="UP000076532"/>
    </source>
</evidence>
<keyword evidence="5" id="KW-0677">Repeat</keyword>
<dbReference type="SUPFAM" id="SSF50692">
    <property type="entry name" value="ADC-like"/>
    <property type="match status" value="1"/>
</dbReference>
<feature type="domain" description="AAA+ ATPase" evidence="13">
    <location>
        <begin position="313"/>
        <end position="460"/>
    </location>
</feature>
<evidence type="ECO:0000256" key="1">
    <source>
        <dbReference type="ARBA" id="ARBA00004496"/>
    </source>
</evidence>
<evidence type="ECO:0000256" key="12">
    <source>
        <dbReference type="SAM" id="MobiDB-lite"/>
    </source>
</evidence>
<dbReference type="FunFam" id="1.10.8.60:FF:000026">
    <property type="entry name" value="vesicle-fusing ATPase isoform X1"/>
    <property type="match status" value="1"/>
</dbReference>
<dbReference type="GO" id="GO:0005795">
    <property type="term" value="C:Golgi stack"/>
    <property type="evidence" value="ECO:0007669"/>
    <property type="project" value="TreeGrafter"/>
</dbReference>
<dbReference type="Pfam" id="PF17862">
    <property type="entry name" value="AAA_lid_3"/>
    <property type="match status" value="1"/>
</dbReference>
<evidence type="ECO:0000259" key="13">
    <source>
        <dbReference type="SMART" id="SM00382"/>
    </source>
</evidence>
<evidence type="ECO:0000256" key="6">
    <source>
        <dbReference type="ARBA" id="ARBA00022741"/>
    </source>
</evidence>
<dbReference type="FunFam" id="3.40.50.300:FF:000166">
    <property type="entry name" value="vesicle-fusing ATPase isoform X1"/>
    <property type="match status" value="1"/>
</dbReference>
<dbReference type="InterPro" id="IPR003960">
    <property type="entry name" value="ATPase_AAA_CS"/>
</dbReference>
<protein>
    <recommendedName>
        <fullName evidence="10 11">Vesicular-fusion protein SEC18</fullName>
    </recommendedName>
</protein>
<dbReference type="PROSITE" id="PS00674">
    <property type="entry name" value="AAA"/>
    <property type="match status" value="1"/>
</dbReference>
<dbReference type="InterPro" id="IPR029067">
    <property type="entry name" value="CDC48_domain_2-like_sf"/>
</dbReference>
<dbReference type="STRING" id="436010.A0A167X1J7"/>
<gene>
    <name evidence="14" type="ORF">FIBSPDRAFT_804603</name>
</gene>
<dbReference type="OrthoDB" id="9982946at2759"/>
<dbReference type="InterPro" id="IPR027417">
    <property type="entry name" value="P-loop_NTPase"/>
</dbReference>
<keyword evidence="11" id="KW-0378">Hydrolase</keyword>
<evidence type="ECO:0000256" key="2">
    <source>
        <dbReference type="ARBA" id="ARBA00006914"/>
    </source>
</evidence>
<dbReference type="InterPro" id="IPR039812">
    <property type="entry name" value="Vesicle-fus_ATPase"/>
</dbReference>
<comment type="similarity">
    <text evidence="2 11">Belongs to the AAA ATPase family.</text>
</comment>
<keyword evidence="15" id="KW-1185">Reference proteome</keyword>
<dbReference type="PANTHER" id="PTHR23078">
    <property type="entry name" value="VESICULAR-FUSION PROTEIN NSF"/>
    <property type="match status" value="1"/>
</dbReference>
<keyword evidence="4 11" id="KW-0963">Cytoplasm</keyword>
<sequence length="809" mass="87936">MSYFRGGGNQGQPPQAPYSRVPAGPPAGAGRPTPPQSYNDPSANLFEKRPDRRPPPPRSGPSGGRYAVVGATSDALALSNCIIVHPSDFQQGQHILVKDRFPCTARHDNTGKLQPGSIGAAAMHRQWIGLSAVGDETSVESLPSPPHPSAPAYLQSLDVEVGFLRPKIEVAEVFSMDEMSKNFLKAFNGIIFTPGQFFVFEFHGHNLKVTVKGLSLLELADEQRHGGRDGQRQENMGVLMDRTDVGFLKAGDSAIKIKSSAKKAAPNAILAPNFKFEDMGIGGLDSEFSSIFRRAFASRVFPPGLVEKLGIQHVKGILLHGPPGTGKTLLARQIGKMLNAREPKIVNGPEILNKYVGASEENIRKLFEDAEKEYKEKGDESGLHIIIFDELDAIFKSRGTSGGGTGVGDSVVNQLLSKMDGVDQLNNILIIGMTNRLDMIDEALLRPGRLEVHMEISLPDEQGRYQILNIHTMKMRVNGVMDDDVDLEELAATTKNFSGAEIGGLIKSATSFAFNRHVKVGTMAGISDDVENLRVNRADFMDALNEVHPAFGVSEEELQQVIQNGIIHFDVVVDELLRSGKLFTDQVRTSTRTPLVSILLHGPPGSGKTALGATIAQQSQYPFIKLISPESMVGFNENQKVAAISKVFSDSYKSPLSVIVVDNIERLLEWAPLGSRFSNAVLQTLLVLLARRPPKGRRLLVIATSSLRPVLSEVGLSEAFDSELRVPPISSLDSLEYVLREVSLFNSSEERNACVQMLREVGFPQTSQEVGANGLHIGVKKLLSIVEMARQEPDNAAQRLVGALMGLGM</sequence>
<keyword evidence="11" id="KW-0931">ER-Golgi transport</keyword>
<dbReference type="EMBL" id="KV417775">
    <property type="protein sequence ID" value="KZP06724.1"/>
    <property type="molecule type" value="Genomic_DNA"/>
</dbReference>
<reference evidence="14 15" key="1">
    <citation type="journal article" date="2016" name="Mol. Biol. Evol.">
        <title>Comparative Genomics of Early-Diverging Mushroom-Forming Fungi Provides Insights into the Origins of Lignocellulose Decay Capabilities.</title>
        <authorList>
            <person name="Nagy L.G."/>
            <person name="Riley R."/>
            <person name="Tritt A."/>
            <person name="Adam C."/>
            <person name="Daum C."/>
            <person name="Floudas D."/>
            <person name="Sun H."/>
            <person name="Yadav J.S."/>
            <person name="Pangilinan J."/>
            <person name="Larsson K.H."/>
            <person name="Matsuura K."/>
            <person name="Barry K."/>
            <person name="Labutti K."/>
            <person name="Kuo R."/>
            <person name="Ohm R.A."/>
            <person name="Bhattacharya S.S."/>
            <person name="Shirouzu T."/>
            <person name="Yoshinaga Y."/>
            <person name="Martin F.M."/>
            <person name="Grigoriev I.V."/>
            <person name="Hibbett D.S."/>
        </authorList>
    </citation>
    <scope>NUCLEOTIDE SEQUENCE [LARGE SCALE GENOMIC DNA]</scope>
    <source>
        <strain evidence="14 15">CBS 109695</strain>
    </source>
</reference>
<name>A0A167X1J7_9AGAM</name>
<keyword evidence="3 11" id="KW-0813">Transport</keyword>
<evidence type="ECO:0000256" key="4">
    <source>
        <dbReference type="ARBA" id="ARBA00022490"/>
    </source>
</evidence>
<dbReference type="Gene3D" id="2.40.40.20">
    <property type="match status" value="1"/>
</dbReference>
<organism evidence="14 15">
    <name type="scientific">Athelia psychrophila</name>
    <dbReference type="NCBI Taxonomy" id="1759441"/>
    <lineage>
        <taxon>Eukaryota</taxon>
        <taxon>Fungi</taxon>
        <taxon>Dikarya</taxon>
        <taxon>Basidiomycota</taxon>
        <taxon>Agaricomycotina</taxon>
        <taxon>Agaricomycetes</taxon>
        <taxon>Agaricomycetidae</taxon>
        <taxon>Atheliales</taxon>
        <taxon>Atheliaceae</taxon>
        <taxon>Athelia</taxon>
    </lineage>
</organism>
<dbReference type="Pfam" id="PF02933">
    <property type="entry name" value="CDC48_2"/>
    <property type="match status" value="1"/>
</dbReference>
<dbReference type="GO" id="GO:0043001">
    <property type="term" value="P:Golgi to plasma membrane protein transport"/>
    <property type="evidence" value="ECO:0007669"/>
    <property type="project" value="TreeGrafter"/>
</dbReference>
<proteinExistence type="inferred from homology"/>
<dbReference type="SMART" id="SM00382">
    <property type="entry name" value="AAA"/>
    <property type="match status" value="2"/>
</dbReference>
<dbReference type="GO" id="GO:0006891">
    <property type="term" value="P:intra-Golgi vesicle-mediated transport"/>
    <property type="evidence" value="ECO:0007669"/>
    <property type="project" value="TreeGrafter"/>
</dbReference>
<dbReference type="SUPFAM" id="SSF52540">
    <property type="entry name" value="P-loop containing nucleoside triphosphate hydrolases"/>
    <property type="match status" value="2"/>
</dbReference>
<comment type="function">
    <text evidence="9 11">Required for vesicle-mediated transport. Catalyzes the fusion of transport vesicles within the Golgi cisternae. Is also required for transport from the endoplasmic reticulum to the Golgi stack. Seems to function as a fusion protein required for the delivery of cargo proteins to all compartments of the Golgi stack independent of vesicle origin.</text>
</comment>
<dbReference type="SUPFAM" id="SSF54585">
    <property type="entry name" value="Cdc48 domain 2-like"/>
    <property type="match status" value="1"/>
</dbReference>
<evidence type="ECO:0000256" key="7">
    <source>
        <dbReference type="ARBA" id="ARBA00022840"/>
    </source>
</evidence>
<feature type="region of interest" description="Disordered" evidence="12">
    <location>
        <begin position="1"/>
        <end position="67"/>
    </location>
</feature>
<dbReference type="InterPro" id="IPR041569">
    <property type="entry name" value="AAA_lid_3"/>
</dbReference>
<feature type="domain" description="AAA+ ATPase" evidence="13">
    <location>
        <begin position="594"/>
        <end position="730"/>
    </location>
</feature>
<evidence type="ECO:0000256" key="8">
    <source>
        <dbReference type="ARBA" id="ARBA00022927"/>
    </source>
</evidence>
<dbReference type="InterPro" id="IPR003959">
    <property type="entry name" value="ATPase_AAA_core"/>
</dbReference>
<dbReference type="CDD" id="cd00009">
    <property type="entry name" value="AAA"/>
    <property type="match status" value="1"/>
</dbReference>
<evidence type="ECO:0000256" key="9">
    <source>
        <dbReference type="ARBA" id="ARBA00056429"/>
    </source>
</evidence>
<dbReference type="Gene3D" id="3.40.50.300">
    <property type="entry name" value="P-loop containing nucleotide triphosphate hydrolases"/>
    <property type="match status" value="2"/>
</dbReference>
<dbReference type="PRINTS" id="PR00830">
    <property type="entry name" value="ENDOLAPTASE"/>
</dbReference>
<dbReference type="GO" id="GO:0016887">
    <property type="term" value="F:ATP hydrolysis activity"/>
    <property type="evidence" value="ECO:0007669"/>
    <property type="project" value="InterPro"/>
</dbReference>
<dbReference type="InterPro" id="IPR004201">
    <property type="entry name" value="Cdc48_dom2"/>
</dbReference>
<dbReference type="GO" id="GO:0035494">
    <property type="term" value="P:SNARE complex disassembly"/>
    <property type="evidence" value="ECO:0007669"/>
    <property type="project" value="InterPro"/>
</dbReference>
<keyword evidence="7 11" id="KW-0067">ATP-binding</keyword>
<keyword evidence="6 11" id="KW-0547">Nucleotide-binding</keyword>
<dbReference type="AlphaFoldDB" id="A0A167X1J7"/>
<evidence type="ECO:0000256" key="11">
    <source>
        <dbReference type="RuleBase" id="RU367045"/>
    </source>
</evidence>
<feature type="compositionally biased region" description="Gly residues" evidence="12">
    <location>
        <begin position="1"/>
        <end position="10"/>
    </location>
</feature>
<dbReference type="FunFam" id="3.40.50.300:FF:000187">
    <property type="entry name" value="Vesicular-fusion ATPase SEC18"/>
    <property type="match status" value="1"/>
</dbReference>
<dbReference type="Pfam" id="PF00004">
    <property type="entry name" value="AAA"/>
    <property type="match status" value="2"/>
</dbReference>
<dbReference type="Proteomes" id="UP000076532">
    <property type="component" value="Unassembled WGS sequence"/>
</dbReference>
<comment type="subcellular location">
    <subcellularLocation>
        <location evidence="1 11">Cytoplasm</location>
    </subcellularLocation>
</comment>
<dbReference type="InterPro" id="IPR009010">
    <property type="entry name" value="Asp_de-COase-like_dom_sf"/>
</dbReference>
<evidence type="ECO:0000256" key="10">
    <source>
        <dbReference type="ARBA" id="ARBA00068637"/>
    </source>
</evidence>
<accession>A0A167X1J7</accession>
<evidence type="ECO:0000256" key="3">
    <source>
        <dbReference type="ARBA" id="ARBA00022448"/>
    </source>
</evidence>
<dbReference type="InterPro" id="IPR003593">
    <property type="entry name" value="AAA+_ATPase"/>
</dbReference>
<evidence type="ECO:0000256" key="5">
    <source>
        <dbReference type="ARBA" id="ARBA00022737"/>
    </source>
</evidence>
<evidence type="ECO:0000313" key="14">
    <source>
        <dbReference type="EMBL" id="KZP06724.1"/>
    </source>
</evidence>
<dbReference type="Gene3D" id="3.10.330.10">
    <property type="match status" value="1"/>
</dbReference>
<dbReference type="GO" id="GO:0005524">
    <property type="term" value="F:ATP binding"/>
    <property type="evidence" value="ECO:0007669"/>
    <property type="project" value="UniProtKB-UniRule"/>
</dbReference>